<proteinExistence type="predicted"/>
<dbReference type="AlphaFoldDB" id="A0A974GV67"/>
<dbReference type="EMBL" id="JACBNQ010000002">
    <property type="protein sequence ID" value="NYB73041.1"/>
    <property type="molecule type" value="Genomic_DNA"/>
</dbReference>
<accession>A0A974GV67</accession>
<organism evidence="1 2">
    <name type="scientific">Sedimentibacter hydroxybenzoicus DSM 7310</name>
    <dbReference type="NCBI Taxonomy" id="1123245"/>
    <lineage>
        <taxon>Bacteria</taxon>
        <taxon>Bacillati</taxon>
        <taxon>Bacillota</taxon>
        <taxon>Tissierellia</taxon>
        <taxon>Sedimentibacter</taxon>
    </lineage>
</organism>
<gene>
    <name evidence="1" type="ORF">HZF24_02680</name>
</gene>
<sequence>MKEIKIVLTQTNTVVSKTLKLVSKKPYNHISISFEDDCSTMFSFGRKINWFPLIGGFVKENPNSGVFKMHPETKCKIYKLEVTEADYNTILKRLNRFLNEPRSFRYSFLNIVLMYFNIPLQRQYYYVCSSFVSYLLWGIIPFKKEISLVIPDDYNTLELQEVYEGKLTDYVNRKLAYNNI</sequence>
<dbReference type="RefSeq" id="WP_179236738.1">
    <property type="nucleotide sequence ID" value="NZ_JACBNQ010000002.1"/>
</dbReference>
<dbReference type="Gene3D" id="3.90.1720.10">
    <property type="entry name" value="endopeptidase domain like (from Nostoc punctiforme)"/>
    <property type="match status" value="1"/>
</dbReference>
<evidence type="ECO:0000313" key="2">
    <source>
        <dbReference type="Proteomes" id="UP000611629"/>
    </source>
</evidence>
<name>A0A974GV67_SEDHY</name>
<evidence type="ECO:0000313" key="1">
    <source>
        <dbReference type="EMBL" id="NYB73041.1"/>
    </source>
</evidence>
<dbReference type="Proteomes" id="UP000611629">
    <property type="component" value="Unassembled WGS sequence"/>
</dbReference>
<protein>
    <submittedName>
        <fullName evidence="1">Uncharacterized protein</fullName>
    </submittedName>
</protein>
<comment type="caution">
    <text evidence="1">The sequence shown here is derived from an EMBL/GenBank/DDBJ whole genome shotgun (WGS) entry which is preliminary data.</text>
</comment>
<reference evidence="1" key="1">
    <citation type="submission" date="2020-07" db="EMBL/GenBank/DDBJ databases">
        <title>Genomic analysis of a strain of Sedimentibacter Hydroxybenzoicus DSM7310.</title>
        <authorList>
            <person name="Ma S."/>
        </authorList>
    </citation>
    <scope>NUCLEOTIDE SEQUENCE</scope>
    <source>
        <strain evidence="1">DSM 7310</strain>
    </source>
</reference>
<keyword evidence="2" id="KW-1185">Reference proteome</keyword>